<reference evidence="2" key="1">
    <citation type="submission" date="2009-07" db="EMBL/GenBank/DDBJ databases">
        <title>Complete sequence of chromosome of Methylovorus sp. SIP3-4.</title>
        <authorList>
            <person name="Lucas S."/>
            <person name="Copeland A."/>
            <person name="Lapidus A."/>
            <person name="Glavina del Rio T."/>
            <person name="Tice H."/>
            <person name="Bruce D."/>
            <person name="Goodwin L."/>
            <person name="Pitluck S."/>
            <person name="Clum A."/>
            <person name="Larimer F."/>
            <person name="Land M."/>
            <person name="Hauser L."/>
            <person name="Kyrpides N."/>
            <person name="Mikhailova N."/>
            <person name="Kayluzhnaya M."/>
            <person name="Chistoserdova L."/>
        </authorList>
    </citation>
    <scope>NUCLEOTIDE SEQUENCE [LARGE SCALE GENOMIC DNA]</scope>
    <source>
        <strain evidence="2">SIP3-4</strain>
    </source>
</reference>
<evidence type="ECO:0000313" key="2">
    <source>
        <dbReference type="Proteomes" id="UP000002743"/>
    </source>
</evidence>
<evidence type="ECO:0000313" key="1">
    <source>
        <dbReference type="EMBL" id="ACT51611.1"/>
    </source>
</evidence>
<proteinExistence type="predicted"/>
<dbReference type="AlphaFoldDB" id="C6XA70"/>
<sequence>MTWQKFRNLNDLIAWTDELSMYVSMRNISAYIRDGDIKSAKCTADLYATKEYNDLIKCFENKSCGNYQVDLARKLAPELITNEKPFAEVEVCKE</sequence>
<dbReference type="KEGG" id="mei:Msip34_2370"/>
<dbReference type="EMBL" id="CP001674">
    <property type="protein sequence ID" value="ACT51611.1"/>
    <property type="molecule type" value="Genomic_DNA"/>
</dbReference>
<accession>C6XA70</accession>
<dbReference type="HOGENOM" id="CLU_2382806_0_0_4"/>
<name>C6XA70_METGS</name>
<reference evidence="1 2" key="2">
    <citation type="journal article" date="2011" name="J. Bacteriol.">
        <title>Genomes of three methylotrophs from a single niche uncover genetic and metabolic divergence of Methylophilaceae.</title>
        <authorList>
            <person name="Lapidus A."/>
            <person name="Clum A."/>
            <person name="Labutti K."/>
            <person name="Kaluzhnaya M.G."/>
            <person name="Lim S."/>
            <person name="Beck D.A."/>
            <person name="Glavina Del Rio T."/>
            <person name="Nolan M."/>
            <person name="Mavromatis K."/>
            <person name="Huntemann M."/>
            <person name="Lucas S."/>
            <person name="Lidstrom M.E."/>
            <person name="Ivanova N."/>
            <person name="Chistoserdova L."/>
        </authorList>
    </citation>
    <scope>NUCLEOTIDE SEQUENCE [LARGE SCALE GENOMIC DNA]</scope>
    <source>
        <strain evidence="1 2">SIP3-4</strain>
    </source>
</reference>
<organism evidence="1 2">
    <name type="scientific">Methylovorus glucosotrophus (strain SIP3-4)</name>
    <dbReference type="NCBI Taxonomy" id="582744"/>
    <lineage>
        <taxon>Bacteria</taxon>
        <taxon>Pseudomonadati</taxon>
        <taxon>Pseudomonadota</taxon>
        <taxon>Betaproteobacteria</taxon>
        <taxon>Nitrosomonadales</taxon>
        <taxon>Methylophilaceae</taxon>
        <taxon>Methylovorus</taxon>
    </lineage>
</organism>
<protein>
    <submittedName>
        <fullName evidence="1">Uncharacterized protein</fullName>
    </submittedName>
</protein>
<gene>
    <name evidence="1" type="ordered locus">Msip34_2370</name>
</gene>
<keyword evidence="2" id="KW-1185">Reference proteome</keyword>
<dbReference type="Proteomes" id="UP000002743">
    <property type="component" value="Chromosome"/>
</dbReference>